<dbReference type="EMBL" id="VSRR010000659">
    <property type="protein sequence ID" value="MPC18216.1"/>
    <property type="molecule type" value="Genomic_DNA"/>
</dbReference>
<dbReference type="OrthoDB" id="6377052at2759"/>
<dbReference type="InterPro" id="IPR008197">
    <property type="entry name" value="WAP_dom"/>
</dbReference>
<organism evidence="2 3">
    <name type="scientific">Portunus trituberculatus</name>
    <name type="common">Swimming crab</name>
    <name type="synonym">Neptunus trituberculatus</name>
    <dbReference type="NCBI Taxonomy" id="210409"/>
    <lineage>
        <taxon>Eukaryota</taxon>
        <taxon>Metazoa</taxon>
        <taxon>Ecdysozoa</taxon>
        <taxon>Arthropoda</taxon>
        <taxon>Crustacea</taxon>
        <taxon>Multicrustacea</taxon>
        <taxon>Malacostraca</taxon>
        <taxon>Eumalacostraca</taxon>
        <taxon>Eucarida</taxon>
        <taxon>Decapoda</taxon>
        <taxon>Pleocyemata</taxon>
        <taxon>Brachyura</taxon>
        <taxon>Eubrachyura</taxon>
        <taxon>Portunoidea</taxon>
        <taxon>Portunidae</taxon>
        <taxon>Portuninae</taxon>
        <taxon>Portunus</taxon>
    </lineage>
</organism>
<evidence type="ECO:0000313" key="3">
    <source>
        <dbReference type="Proteomes" id="UP000324222"/>
    </source>
</evidence>
<dbReference type="GO" id="GO:0005576">
    <property type="term" value="C:extracellular region"/>
    <property type="evidence" value="ECO:0007669"/>
    <property type="project" value="InterPro"/>
</dbReference>
<evidence type="ECO:0000259" key="1">
    <source>
        <dbReference type="Pfam" id="PF00095"/>
    </source>
</evidence>
<protein>
    <recommendedName>
        <fullName evidence="1">WAP domain-containing protein</fullName>
    </recommendedName>
</protein>
<comment type="caution">
    <text evidence="2">The sequence shown here is derived from an EMBL/GenBank/DDBJ whole genome shotgun (WGS) entry which is preliminary data.</text>
</comment>
<accession>A0A5B7DAT9</accession>
<dbReference type="GO" id="GO:0030414">
    <property type="term" value="F:peptidase inhibitor activity"/>
    <property type="evidence" value="ECO:0007669"/>
    <property type="project" value="InterPro"/>
</dbReference>
<keyword evidence="3" id="KW-1185">Reference proteome</keyword>
<dbReference type="Proteomes" id="UP000324222">
    <property type="component" value="Unassembled WGS sequence"/>
</dbReference>
<feature type="domain" description="WAP" evidence="1">
    <location>
        <begin position="59"/>
        <end position="85"/>
    </location>
</feature>
<sequence length="95" mass="10431">MVLVLPVVPGRKVNPQVTGAEEEQEPEVYPPYECKLLREFTGRTSGSLLLANGDAKQQGSCASDGYCAKDEKCCPSKCARRHICLKSLTKEDDDK</sequence>
<gene>
    <name evidence="2" type="ORF">E2C01_011094</name>
</gene>
<reference evidence="2 3" key="1">
    <citation type="submission" date="2019-05" db="EMBL/GenBank/DDBJ databases">
        <title>Another draft genome of Portunus trituberculatus and its Hox gene families provides insights of decapod evolution.</title>
        <authorList>
            <person name="Jeong J.-H."/>
            <person name="Song I."/>
            <person name="Kim S."/>
            <person name="Choi T."/>
            <person name="Kim D."/>
            <person name="Ryu S."/>
            <person name="Kim W."/>
        </authorList>
    </citation>
    <scope>NUCLEOTIDE SEQUENCE [LARGE SCALE GENOMIC DNA]</scope>
    <source>
        <tissue evidence="2">Muscle</tissue>
    </source>
</reference>
<name>A0A5B7DAT9_PORTR</name>
<dbReference type="AlphaFoldDB" id="A0A5B7DAT9"/>
<evidence type="ECO:0000313" key="2">
    <source>
        <dbReference type="EMBL" id="MPC18216.1"/>
    </source>
</evidence>
<proteinExistence type="predicted"/>
<dbReference type="Pfam" id="PF00095">
    <property type="entry name" value="WAP"/>
    <property type="match status" value="1"/>
</dbReference>